<dbReference type="EMBL" id="CP097320">
    <property type="protein sequence ID" value="UQX12728.1"/>
    <property type="molecule type" value="Genomic_DNA"/>
</dbReference>
<reference evidence="3" key="1">
    <citation type="submission" date="2022-05" db="EMBL/GenBank/DDBJ databases">
        <title>A methanotrophic Mycobacterium dominates a cave microbial ecosystem.</title>
        <authorList>
            <person name="Van Spanning R.J.M."/>
            <person name="Guan Q."/>
            <person name="Melkonian C."/>
            <person name="Gallant J."/>
            <person name="Polerecky L."/>
            <person name="Flot J.-F."/>
            <person name="Brandt B.W."/>
            <person name="Braster M."/>
            <person name="Iturbe Espinoza P."/>
            <person name="Aerts J."/>
            <person name="Meima-Franke M."/>
            <person name="Piersma S.R."/>
            <person name="Bunduc C."/>
            <person name="Ummels R."/>
            <person name="Pain A."/>
            <person name="Fleming E.J."/>
            <person name="van der Wel N."/>
            <person name="Gherman V.D."/>
            <person name="Sarbu S.M."/>
            <person name="Bodelier P.L.E."/>
            <person name="Bitter W."/>
        </authorList>
    </citation>
    <scope>NUCLEOTIDE SEQUENCE</scope>
    <source>
        <strain evidence="3">Sulfur Cave</strain>
    </source>
</reference>
<dbReference type="RefSeq" id="WP_219065767.1">
    <property type="nucleotide sequence ID" value="NZ_CAJUXY010000003.1"/>
</dbReference>
<feature type="domain" description="PknH-like extracellular" evidence="2">
    <location>
        <begin position="46"/>
        <end position="237"/>
    </location>
</feature>
<dbReference type="Proteomes" id="UP001056610">
    <property type="component" value="Chromosome"/>
</dbReference>
<evidence type="ECO:0000256" key="1">
    <source>
        <dbReference type="SAM" id="SignalP"/>
    </source>
</evidence>
<dbReference type="Pfam" id="PF14032">
    <property type="entry name" value="PknH_C"/>
    <property type="match status" value="1"/>
</dbReference>
<feature type="chain" id="PRO_5046643217" evidence="1">
    <location>
        <begin position="22"/>
        <end position="242"/>
    </location>
</feature>
<keyword evidence="1" id="KW-0732">Signal</keyword>
<dbReference type="InterPro" id="IPR026954">
    <property type="entry name" value="PknH-like_Extracell"/>
</dbReference>
<evidence type="ECO:0000313" key="4">
    <source>
        <dbReference type="Proteomes" id="UP001056610"/>
    </source>
</evidence>
<name>A0ABY4QR24_9MYCO</name>
<evidence type="ECO:0000313" key="3">
    <source>
        <dbReference type="EMBL" id="UQX12728.1"/>
    </source>
</evidence>
<evidence type="ECO:0000259" key="2">
    <source>
        <dbReference type="Pfam" id="PF14032"/>
    </source>
</evidence>
<protein>
    <submittedName>
        <fullName evidence="3">Sensor domain-containing protein</fullName>
    </submittedName>
</protein>
<sequence>MRIGWLMVALVAALAAGCMTAGCTATTSGKVVPAPSLAPHPLIGQTVKQVLLDAPELTQIIGQLFKSKAQLPPHFGGRELLFGLPATPSECAGVVFELHRSSYGIADIRTVAQESWWTVGVRNAKVIDVLEAVVALPAAVAADALFAKFTQEWKRCNDKTVTAHFPSGGGPRAVISDVRASDSVLTATVESGTSYTIANARAVGVRANCAVEVDVAFFANQRPAGVAVDIAHAIMDKVSSLS</sequence>
<feature type="signal peptide" evidence="1">
    <location>
        <begin position="1"/>
        <end position="21"/>
    </location>
</feature>
<organism evidence="3 4">
    <name type="scientific">Candidatus Mycobacterium methanotrophicum</name>
    <dbReference type="NCBI Taxonomy" id="2943498"/>
    <lineage>
        <taxon>Bacteria</taxon>
        <taxon>Bacillati</taxon>
        <taxon>Actinomycetota</taxon>
        <taxon>Actinomycetes</taxon>
        <taxon>Mycobacteriales</taxon>
        <taxon>Mycobacteriaceae</taxon>
        <taxon>Mycobacterium</taxon>
    </lineage>
</organism>
<accession>A0ABY4QR24</accession>
<dbReference type="PROSITE" id="PS51257">
    <property type="entry name" value="PROKAR_LIPOPROTEIN"/>
    <property type="match status" value="1"/>
</dbReference>
<keyword evidence="4" id="KW-1185">Reference proteome</keyword>
<gene>
    <name evidence="3" type="ORF">M5I08_11455</name>
</gene>
<proteinExistence type="predicted"/>